<name>A0AAP3BEY4_9BACT</name>
<dbReference type="RefSeq" id="WP_264960376.1">
    <property type="nucleotide sequence ID" value="NZ_JAPDUQ010000005.1"/>
</dbReference>
<feature type="domain" description="Transposase IS66 central" evidence="2">
    <location>
        <begin position="258"/>
        <end position="543"/>
    </location>
</feature>
<proteinExistence type="predicted"/>
<evidence type="ECO:0000313" key="3">
    <source>
        <dbReference type="EMBL" id="MCW4128286.1"/>
    </source>
</evidence>
<comment type="caution">
    <text evidence="4">The sequence shown here is derived from an EMBL/GenBank/DDBJ whole genome shotgun (WGS) entry which is preliminary data.</text>
</comment>
<dbReference type="PANTHER" id="PTHR33678:SF2">
    <property type="match status" value="1"/>
</dbReference>
<evidence type="ECO:0000313" key="4">
    <source>
        <dbReference type="EMBL" id="MCW4129860.1"/>
    </source>
</evidence>
<dbReference type="Proteomes" id="UP001209344">
    <property type="component" value="Unassembled WGS sequence"/>
</dbReference>
<reference evidence="4" key="1">
    <citation type="submission" date="2022-11" db="EMBL/GenBank/DDBJ databases">
        <title>Genomic repertoires linked with pathogenic potency of arthritogenic Prevotella copri isolated from the gut of rheumatoid arthritis patients.</title>
        <authorList>
            <person name="Nii T."/>
            <person name="Maeda Y."/>
            <person name="Motooka D."/>
            <person name="Naito M."/>
            <person name="Matsumoto Y."/>
            <person name="Ogawa T."/>
            <person name="Oguro-Igashira E."/>
            <person name="Kishikawa T."/>
            <person name="Yamashita M."/>
            <person name="Koizumi S."/>
            <person name="Kurakawa T."/>
            <person name="Okumura R."/>
            <person name="Kayama H."/>
            <person name="Murakami M."/>
            <person name="Sakaguchi T."/>
            <person name="Das B."/>
            <person name="Nakamura S."/>
            <person name="Okada Y."/>
            <person name="Kumanogoh A."/>
            <person name="Takeda K."/>
        </authorList>
    </citation>
    <scope>NUCLEOTIDE SEQUENCE</scope>
    <source>
        <strain evidence="4">F3-75</strain>
    </source>
</reference>
<accession>A0AAP3BEY4</accession>
<dbReference type="PANTHER" id="PTHR33678">
    <property type="entry name" value="BLL1576 PROTEIN"/>
    <property type="match status" value="1"/>
</dbReference>
<evidence type="ECO:0000313" key="5">
    <source>
        <dbReference type="Proteomes" id="UP001209344"/>
    </source>
</evidence>
<dbReference type="InterPro" id="IPR004291">
    <property type="entry name" value="Transposase_IS66_central"/>
</dbReference>
<protein>
    <submittedName>
        <fullName evidence="4">IS66 family transposase</fullName>
    </submittedName>
</protein>
<feature type="region of interest" description="Disordered" evidence="1">
    <location>
        <begin position="88"/>
        <end position="163"/>
    </location>
</feature>
<evidence type="ECO:0000259" key="2">
    <source>
        <dbReference type="Pfam" id="PF03050"/>
    </source>
</evidence>
<feature type="compositionally biased region" description="Acidic residues" evidence="1">
    <location>
        <begin position="138"/>
        <end position="148"/>
    </location>
</feature>
<dbReference type="EMBL" id="JAPDVK010000006">
    <property type="protein sequence ID" value="MCW4129860.1"/>
    <property type="molecule type" value="Genomic_DNA"/>
</dbReference>
<gene>
    <name evidence="3" type="ORF">ONT16_08465</name>
    <name evidence="4" type="ORF">ONT16_16750</name>
</gene>
<feature type="compositionally biased region" description="Basic and acidic residues" evidence="1">
    <location>
        <begin position="101"/>
        <end position="119"/>
    </location>
</feature>
<dbReference type="Pfam" id="PF03050">
    <property type="entry name" value="DDE_Tnp_IS66"/>
    <property type="match status" value="1"/>
</dbReference>
<dbReference type="EMBL" id="JAPDVK010000002">
    <property type="protein sequence ID" value="MCW4128286.1"/>
    <property type="molecule type" value="Genomic_DNA"/>
</dbReference>
<evidence type="ECO:0000256" key="1">
    <source>
        <dbReference type="SAM" id="MobiDB-lite"/>
    </source>
</evidence>
<dbReference type="NCBIfam" id="NF033517">
    <property type="entry name" value="transpos_IS66"/>
    <property type="match status" value="1"/>
</dbReference>
<organism evidence="4 5">
    <name type="scientific">Segatella copri</name>
    <dbReference type="NCBI Taxonomy" id="165179"/>
    <lineage>
        <taxon>Bacteria</taxon>
        <taxon>Pseudomonadati</taxon>
        <taxon>Bacteroidota</taxon>
        <taxon>Bacteroidia</taxon>
        <taxon>Bacteroidales</taxon>
        <taxon>Prevotellaceae</taxon>
        <taxon>Segatella</taxon>
    </lineage>
</organism>
<dbReference type="InterPro" id="IPR052344">
    <property type="entry name" value="Transposase-related"/>
</dbReference>
<sequence>MAEIHTDIDRMIMQAQYLLAMNQSPVDTDMTDMERKQYQDQIKELIQTVKTLLDANVTLGEKQKEAEAKAQKSDARIAELQAQVDKLNGELQARRRKIHGKNSEKKSGAKSGDKGKTKDEAEDDYINNGCQQSKESEESSDEESDESSEATNPKGDLSKRPDHYNTMQAETCVVHECDLEKVKAMGLTFLRYTRPVDQFDRISMIRQDRYRYVWVRDKEGKEFAFFIPMDKDVEQRSCKFVDESKYDMPTVVPHTSGTSSMVSDLVVNRFQYAITSGREMYRMINEKMKMSKMSIFNWLRHGAEFLENCLETIKTWLLKPGTTIYCDESWVDTKVTEANGEVHYRRRYMWVIVNLTTKVCYYLYGSRRQEVIKEFLGDFKGTLMTDAYAAYLYFNKLKDCTHVCCWSHVRRLFVSASRDYKDTLAQAFIDLIGILYKVEVENQVLGRTEKEIVKHRGEESLPVLHDIYQQATALLKQFEKNEIKLSAKLQQALIYMTKHWEELMAYTKIGSVLIDNNCCERAVRPFTNLRKNFGGFSSEQGARVTATYLSFVETCKLMAMAPLDFFRRFFDMIVAGRRDYALMTEALLVKPV</sequence>
<dbReference type="AlphaFoldDB" id="A0AAP3BEY4"/>